<keyword evidence="3" id="KW-1185">Reference proteome</keyword>
<dbReference type="Pfam" id="PF12854">
    <property type="entry name" value="PPR_1"/>
    <property type="match status" value="2"/>
</dbReference>
<dbReference type="PROSITE" id="PS51375">
    <property type="entry name" value="PPR"/>
    <property type="match status" value="9"/>
</dbReference>
<accession>A0A8J5EXX8</accession>
<gene>
    <name evidence="2" type="ORF">ZIOFF_064516</name>
</gene>
<evidence type="ECO:0000313" key="2">
    <source>
        <dbReference type="EMBL" id="KAG6475298.1"/>
    </source>
</evidence>
<feature type="repeat" description="PPR" evidence="1">
    <location>
        <begin position="492"/>
        <end position="526"/>
    </location>
</feature>
<dbReference type="InterPro" id="IPR002885">
    <property type="entry name" value="PPR_rpt"/>
</dbReference>
<feature type="repeat" description="PPR" evidence="1">
    <location>
        <begin position="317"/>
        <end position="351"/>
    </location>
</feature>
<reference evidence="2 3" key="1">
    <citation type="submission" date="2020-08" db="EMBL/GenBank/DDBJ databases">
        <title>Plant Genome Project.</title>
        <authorList>
            <person name="Zhang R.-G."/>
        </authorList>
    </citation>
    <scope>NUCLEOTIDE SEQUENCE [LARGE SCALE GENOMIC DNA]</scope>
    <source>
        <tissue evidence="2">Rhizome</tissue>
    </source>
</reference>
<feature type="repeat" description="PPR" evidence="1">
    <location>
        <begin position="247"/>
        <end position="281"/>
    </location>
</feature>
<protein>
    <recommendedName>
        <fullName evidence="4">Pentatricopeptide repeat-containing protein</fullName>
    </recommendedName>
</protein>
<evidence type="ECO:0008006" key="4">
    <source>
        <dbReference type="Google" id="ProtNLM"/>
    </source>
</evidence>
<feature type="repeat" description="PPR" evidence="1">
    <location>
        <begin position="282"/>
        <end position="316"/>
    </location>
</feature>
<dbReference type="EMBL" id="JACMSC010000018">
    <property type="protein sequence ID" value="KAG6475298.1"/>
    <property type="molecule type" value="Genomic_DNA"/>
</dbReference>
<evidence type="ECO:0000256" key="1">
    <source>
        <dbReference type="PROSITE-ProRule" id="PRU00708"/>
    </source>
</evidence>
<organism evidence="2 3">
    <name type="scientific">Zingiber officinale</name>
    <name type="common">Ginger</name>
    <name type="synonym">Amomum zingiber</name>
    <dbReference type="NCBI Taxonomy" id="94328"/>
    <lineage>
        <taxon>Eukaryota</taxon>
        <taxon>Viridiplantae</taxon>
        <taxon>Streptophyta</taxon>
        <taxon>Embryophyta</taxon>
        <taxon>Tracheophyta</taxon>
        <taxon>Spermatophyta</taxon>
        <taxon>Magnoliopsida</taxon>
        <taxon>Liliopsida</taxon>
        <taxon>Zingiberales</taxon>
        <taxon>Zingiberaceae</taxon>
        <taxon>Zingiber</taxon>
    </lineage>
</organism>
<dbReference type="Proteomes" id="UP000734854">
    <property type="component" value="Unassembled WGS sequence"/>
</dbReference>
<feature type="repeat" description="PPR" evidence="1">
    <location>
        <begin position="387"/>
        <end position="421"/>
    </location>
</feature>
<dbReference type="AlphaFoldDB" id="A0A8J5EXX8"/>
<sequence>MSIKAFVHLNRRIYPVVSPVFTLSRTTSATVISSRIPASFAVEAVPTAPYTTGVEGRVDYDGDRSNESRYRQVAESAKRVCEIIIARPRWESSLLSHFSPSVLFHPTCVCQVLRLLSSKNLMLSLRYLLWLSSHPDAPPADPETSASLLYALADMRAWKAALLAIRTMKCQPDSRALESFLLRLIVNERCARDVMVEAIALVSTHLTHYSVPLSIWNSSLSSSLRSKRTDLVWRLYESMMQAGVSGDASTAGYLIQAFCIENKLDDAYRLLREVSMKGLIPDAISITKLIAEFSKDGNFGKVSELLHLMIAGGCMPDIFTYQSIIQGLCENGKVHDGFRIFNNLKLRGYDPDLVTYTTMIDGLCKTGKMVVAWNLWLEMIGKGLKPNAYAYNVIINGYCKARDLSRAQNLYNEMGSAGLSESIMSCNTMIAGLCMEGRMEEALNMSEEMPNKGIEPDVITYNTLIQGFCNEGNTTEAKKLYRKLFSMGLKPSVSTYTPLIWTLCNEGNVLDAVELIKCMKEENLEPLVCSNDFVVDGFCKVGKVEEAMAWLVNMLENNLKPKKGTINKLLVCLSKNHIVDDLLLVLNNLFKLGYTLDMSVCYLLVDRLCRDTQTQSTLQVEEILLNK</sequence>
<dbReference type="PANTHER" id="PTHR45613:SF9">
    <property type="entry name" value="MITOCHONDRIAL GROUP I INTRON SPLICING FACTOR CCM1"/>
    <property type="match status" value="1"/>
</dbReference>
<feature type="repeat" description="PPR" evidence="1">
    <location>
        <begin position="422"/>
        <end position="456"/>
    </location>
</feature>
<dbReference type="OrthoDB" id="185373at2759"/>
<feature type="repeat" description="PPR" evidence="1">
    <location>
        <begin position="352"/>
        <end position="386"/>
    </location>
</feature>
<dbReference type="PANTHER" id="PTHR45613">
    <property type="entry name" value="PENTATRICOPEPTIDE REPEAT-CONTAINING PROTEIN"/>
    <property type="match status" value="1"/>
</dbReference>
<dbReference type="Pfam" id="PF01535">
    <property type="entry name" value="PPR"/>
    <property type="match status" value="2"/>
</dbReference>
<evidence type="ECO:0000313" key="3">
    <source>
        <dbReference type="Proteomes" id="UP000734854"/>
    </source>
</evidence>
<feature type="repeat" description="PPR" evidence="1">
    <location>
        <begin position="527"/>
        <end position="561"/>
    </location>
</feature>
<dbReference type="NCBIfam" id="TIGR00756">
    <property type="entry name" value="PPR"/>
    <property type="match status" value="6"/>
</dbReference>
<name>A0A8J5EXX8_ZINOF</name>
<feature type="repeat" description="PPR" evidence="1">
    <location>
        <begin position="457"/>
        <end position="491"/>
    </location>
</feature>
<proteinExistence type="predicted"/>
<dbReference type="Pfam" id="PF13041">
    <property type="entry name" value="PPR_2"/>
    <property type="match status" value="2"/>
</dbReference>
<comment type="caution">
    <text evidence="2">The sequence shown here is derived from an EMBL/GenBank/DDBJ whole genome shotgun (WGS) entry which is preliminary data.</text>
</comment>